<sequence>MAFQSGRMIHPQNIGSPTLNGPSHKTNKQPSNQPTNQPTNQPGLDDTTFCQFLLIDQEPVLKSLIVVRYLCPVELHLRFSVAVIKLKRPHRNLTECQGRKEDIAHVKKT</sequence>
<feature type="compositionally biased region" description="Polar residues" evidence="1">
    <location>
        <begin position="13"/>
        <end position="42"/>
    </location>
</feature>
<evidence type="ECO:0000313" key="3">
    <source>
        <dbReference type="Proteomes" id="UP001372834"/>
    </source>
</evidence>
<gene>
    <name evidence="2" type="ORF">RUM43_002127</name>
</gene>
<dbReference type="Proteomes" id="UP001372834">
    <property type="component" value="Unassembled WGS sequence"/>
</dbReference>
<reference evidence="2 3" key="1">
    <citation type="submission" date="2023-10" db="EMBL/GenBank/DDBJ databases">
        <title>Genomes of two closely related lineages of the louse Polyplax serrata with different host specificities.</title>
        <authorList>
            <person name="Martinu J."/>
            <person name="Tarabai H."/>
            <person name="Stefka J."/>
            <person name="Hypsa V."/>
        </authorList>
    </citation>
    <scope>NUCLEOTIDE SEQUENCE [LARGE SCALE GENOMIC DNA]</scope>
    <source>
        <strain evidence="2">HR10_N</strain>
    </source>
</reference>
<protein>
    <submittedName>
        <fullName evidence="2">Uncharacterized protein</fullName>
    </submittedName>
</protein>
<accession>A0AAN8P1W5</accession>
<evidence type="ECO:0000313" key="2">
    <source>
        <dbReference type="EMBL" id="KAK6628315.1"/>
    </source>
</evidence>
<dbReference type="EMBL" id="JAWJWE010000036">
    <property type="protein sequence ID" value="KAK6628315.1"/>
    <property type="molecule type" value="Genomic_DNA"/>
</dbReference>
<organism evidence="2 3">
    <name type="scientific">Polyplax serrata</name>
    <name type="common">Common mouse louse</name>
    <dbReference type="NCBI Taxonomy" id="468196"/>
    <lineage>
        <taxon>Eukaryota</taxon>
        <taxon>Metazoa</taxon>
        <taxon>Ecdysozoa</taxon>
        <taxon>Arthropoda</taxon>
        <taxon>Hexapoda</taxon>
        <taxon>Insecta</taxon>
        <taxon>Pterygota</taxon>
        <taxon>Neoptera</taxon>
        <taxon>Paraneoptera</taxon>
        <taxon>Psocodea</taxon>
        <taxon>Troctomorpha</taxon>
        <taxon>Phthiraptera</taxon>
        <taxon>Anoplura</taxon>
        <taxon>Polyplacidae</taxon>
        <taxon>Polyplax</taxon>
    </lineage>
</organism>
<comment type="caution">
    <text evidence="2">The sequence shown here is derived from an EMBL/GenBank/DDBJ whole genome shotgun (WGS) entry which is preliminary data.</text>
</comment>
<proteinExistence type="predicted"/>
<name>A0AAN8P1W5_POLSC</name>
<dbReference type="AlphaFoldDB" id="A0AAN8P1W5"/>
<feature type="region of interest" description="Disordered" evidence="1">
    <location>
        <begin position="1"/>
        <end position="43"/>
    </location>
</feature>
<evidence type="ECO:0000256" key="1">
    <source>
        <dbReference type="SAM" id="MobiDB-lite"/>
    </source>
</evidence>